<keyword evidence="2" id="KW-0808">Transferase</keyword>
<dbReference type="PANTHER" id="PTHR19136">
    <property type="entry name" value="MOLYBDENUM COFACTOR GUANYLYLTRANSFERASE"/>
    <property type="match status" value="1"/>
</dbReference>
<dbReference type="PANTHER" id="PTHR19136:SF81">
    <property type="entry name" value="MOLYBDENUM COFACTOR GUANYLYLTRANSFERASE"/>
    <property type="match status" value="1"/>
</dbReference>
<name>A0ABR5AL12_9BACL</name>
<reference evidence="9 10" key="1">
    <citation type="submission" date="2014-12" db="EMBL/GenBank/DDBJ databases">
        <title>Draft genome sequence of Paenibacillus kamchatkensis strain B-2647.</title>
        <authorList>
            <person name="Karlyshev A.V."/>
            <person name="Kudryashova E.B."/>
        </authorList>
    </citation>
    <scope>NUCLEOTIDE SEQUENCE [LARGE SCALE GENOMIC DNA]</scope>
    <source>
        <strain evidence="9 10">VKM B-2647</strain>
    </source>
</reference>
<dbReference type="Pfam" id="PF12804">
    <property type="entry name" value="NTP_transf_3"/>
    <property type="match status" value="1"/>
</dbReference>
<evidence type="ECO:0000256" key="5">
    <source>
        <dbReference type="ARBA" id="ARBA00022842"/>
    </source>
</evidence>
<keyword evidence="5" id="KW-0460">Magnesium</keyword>
<accession>A0ABR5AL12</accession>
<protein>
    <recommendedName>
        <fullName evidence="8">MobA-like NTP transferase domain-containing protein</fullName>
    </recommendedName>
</protein>
<evidence type="ECO:0000256" key="7">
    <source>
        <dbReference type="ARBA" id="ARBA00023150"/>
    </source>
</evidence>
<dbReference type="SUPFAM" id="SSF53448">
    <property type="entry name" value="Nucleotide-diphospho-sugar transferases"/>
    <property type="match status" value="1"/>
</dbReference>
<evidence type="ECO:0000259" key="8">
    <source>
        <dbReference type="Pfam" id="PF12804"/>
    </source>
</evidence>
<evidence type="ECO:0000256" key="3">
    <source>
        <dbReference type="ARBA" id="ARBA00022723"/>
    </source>
</evidence>
<keyword evidence="4" id="KW-0547">Nucleotide-binding</keyword>
<dbReference type="RefSeq" id="WP_041046574.1">
    <property type="nucleotide sequence ID" value="NZ_JXAK01000007.1"/>
</dbReference>
<evidence type="ECO:0000256" key="6">
    <source>
        <dbReference type="ARBA" id="ARBA00023134"/>
    </source>
</evidence>
<feature type="domain" description="MobA-like NTP transferase" evidence="8">
    <location>
        <begin position="4"/>
        <end position="152"/>
    </location>
</feature>
<dbReference type="InterPro" id="IPR029044">
    <property type="entry name" value="Nucleotide-diphossugar_trans"/>
</dbReference>
<dbReference type="InterPro" id="IPR013482">
    <property type="entry name" value="Molybde_CF_guanTrfase"/>
</dbReference>
<dbReference type="CDD" id="cd02503">
    <property type="entry name" value="MobA"/>
    <property type="match status" value="1"/>
</dbReference>
<evidence type="ECO:0000256" key="1">
    <source>
        <dbReference type="ARBA" id="ARBA00022490"/>
    </source>
</evidence>
<sequence length="203" mass="22652">MLSGLILDGGPSQRMDGEWKALLPFGGETMIERQVKEMSKICAEVIVVTPDPKPFLRLLDIDVRIITDFYPGKGPLGGMHAGFNLAKHPHIWVIGSHMPFPSSEAAELLFMRKKDGFDAAVPYLKGGIYPLHGVYDKRCADDVLKLIQRSEMRLSALMNELLWFEVAESIFAERGIDTRFITGIHTRDDYSQALNCMRGSLAG</sequence>
<dbReference type="Gene3D" id="3.90.550.10">
    <property type="entry name" value="Spore Coat Polysaccharide Biosynthesis Protein SpsA, Chain A"/>
    <property type="match status" value="1"/>
</dbReference>
<organism evidence="9 10">
    <name type="scientific">Gordoniibacillus kamchatkensis</name>
    <dbReference type="NCBI Taxonomy" id="1590651"/>
    <lineage>
        <taxon>Bacteria</taxon>
        <taxon>Bacillati</taxon>
        <taxon>Bacillota</taxon>
        <taxon>Bacilli</taxon>
        <taxon>Bacillales</taxon>
        <taxon>Paenibacillaceae</taxon>
        <taxon>Gordoniibacillus</taxon>
    </lineage>
</organism>
<evidence type="ECO:0000313" key="10">
    <source>
        <dbReference type="Proteomes" id="UP000031967"/>
    </source>
</evidence>
<keyword evidence="3" id="KW-0479">Metal-binding</keyword>
<evidence type="ECO:0000256" key="4">
    <source>
        <dbReference type="ARBA" id="ARBA00022741"/>
    </source>
</evidence>
<keyword evidence="7" id="KW-0501">Molybdenum cofactor biosynthesis</keyword>
<proteinExistence type="predicted"/>
<dbReference type="Proteomes" id="UP000031967">
    <property type="component" value="Unassembled WGS sequence"/>
</dbReference>
<evidence type="ECO:0000313" key="9">
    <source>
        <dbReference type="EMBL" id="KIL41679.1"/>
    </source>
</evidence>
<comment type="caution">
    <text evidence="9">The sequence shown here is derived from an EMBL/GenBank/DDBJ whole genome shotgun (WGS) entry which is preliminary data.</text>
</comment>
<dbReference type="InterPro" id="IPR025877">
    <property type="entry name" value="MobA-like_NTP_Trfase"/>
</dbReference>
<dbReference type="EMBL" id="JXAK01000007">
    <property type="protein sequence ID" value="KIL41679.1"/>
    <property type="molecule type" value="Genomic_DNA"/>
</dbReference>
<evidence type="ECO:0000256" key="2">
    <source>
        <dbReference type="ARBA" id="ARBA00022679"/>
    </source>
</evidence>
<gene>
    <name evidence="9" type="ORF">SD70_06100</name>
</gene>
<keyword evidence="1" id="KW-0963">Cytoplasm</keyword>
<keyword evidence="10" id="KW-1185">Reference proteome</keyword>
<keyword evidence="6" id="KW-0342">GTP-binding</keyword>